<gene>
    <name evidence="2" type="ORF">MCHLO_16932</name>
</gene>
<proteinExistence type="predicted"/>
<keyword evidence="3" id="KW-1185">Reference proteome</keyword>
<protein>
    <submittedName>
        <fullName evidence="2">Uncharacterized protein</fullName>
    </submittedName>
</protein>
<evidence type="ECO:0000313" key="3">
    <source>
        <dbReference type="Proteomes" id="UP000815677"/>
    </source>
</evidence>
<accession>A0ABQ0MBY1</accession>
<evidence type="ECO:0000256" key="1">
    <source>
        <dbReference type="SAM" id="MobiDB-lite"/>
    </source>
</evidence>
<name>A0ABQ0MBY1_MYCCL</name>
<sequence>MFSGAKNACREESEANGVADVEYGLERRPGTRAGPGGRLQRRNIPWRTRSSGHANGLRESESASRLTLRKALEKSVGTRGQLGGTNH</sequence>
<feature type="region of interest" description="Disordered" evidence="1">
    <location>
        <begin position="1"/>
        <end position="66"/>
    </location>
</feature>
<dbReference type="EMBL" id="DF849967">
    <property type="protein sequence ID" value="GAT60838.1"/>
    <property type="molecule type" value="Genomic_DNA"/>
</dbReference>
<dbReference type="Proteomes" id="UP000815677">
    <property type="component" value="Unassembled WGS sequence"/>
</dbReference>
<evidence type="ECO:0000313" key="2">
    <source>
        <dbReference type="EMBL" id="GAT60838.1"/>
    </source>
</evidence>
<reference evidence="2" key="1">
    <citation type="submission" date="2014-09" db="EMBL/GenBank/DDBJ databases">
        <title>Genome sequence of the luminous mushroom Mycena chlorophos for searching fungal bioluminescence genes.</title>
        <authorList>
            <person name="Tanaka Y."/>
            <person name="Kasuga D."/>
            <person name="Oba Y."/>
            <person name="Hase S."/>
            <person name="Sato K."/>
            <person name="Oba Y."/>
            <person name="Sakakibara Y."/>
        </authorList>
    </citation>
    <scope>NUCLEOTIDE SEQUENCE</scope>
</reference>
<organism evidence="2 3">
    <name type="scientific">Mycena chlorophos</name>
    <name type="common">Agaric fungus</name>
    <name type="synonym">Agaricus chlorophos</name>
    <dbReference type="NCBI Taxonomy" id="658473"/>
    <lineage>
        <taxon>Eukaryota</taxon>
        <taxon>Fungi</taxon>
        <taxon>Dikarya</taxon>
        <taxon>Basidiomycota</taxon>
        <taxon>Agaricomycotina</taxon>
        <taxon>Agaricomycetes</taxon>
        <taxon>Agaricomycetidae</taxon>
        <taxon>Agaricales</taxon>
        <taxon>Marasmiineae</taxon>
        <taxon>Mycenaceae</taxon>
        <taxon>Mycena</taxon>
    </lineage>
</organism>